<protein>
    <submittedName>
        <fullName evidence="1">Retroelement pol Polyprotein</fullName>
    </submittedName>
</protein>
<keyword evidence="2" id="KW-1185">Reference proteome</keyword>
<gene>
    <name evidence="1" type="ORF">PHMEG_00018954</name>
</gene>
<dbReference type="InterPro" id="IPR043128">
    <property type="entry name" value="Rev_trsase/Diguanyl_cyclase"/>
</dbReference>
<evidence type="ECO:0000313" key="1">
    <source>
        <dbReference type="EMBL" id="OWZ08493.1"/>
    </source>
</evidence>
<dbReference type="SUPFAM" id="SSF56672">
    <property type="entry name" value="DNA/RNA polymerases"/>
    <property type="match status" value="1"/>
</dbReference>
<dbReference type="Proteomes" id="UP000198211">
    <property type="component" value="Unassembled WGS sequence"/>
</dbReference>
<sequence>MKADLHPSPRALFLLSKTEQDALQLFVDELLQKHWIEVSDSPWVSNILAVLKNDQVTGKAPSRSEWIRSGNASLPVRWVLDYLYVNSQMEVPKIPLLRIEELFDRMVGCCLFLLST</sequence>
<dbReference type="InterPro" id="IPR043502">
    <property type="entry name" value="DNA/RNA_pol_sf"/>
</dbReference>
<dbReference type="PANTHER" id="PTHR24559:SF451">
    <property type="entry name" value="REVERSE TRANSCRIPTASE"/>
    <property type="match status" value="1"/>
</dbReference>
<dbReference type="OrthoDB" id="161383at2759"/>
<dbReference type="AlphaFoldDB" id="A0A225VST1"/>
<name>A0A225VST1_9STRA</name>
<dbReference type="Gene3D" id="3.30.70.270">
    <property type="match status" value="1"/>
</dbReference>
<reference evidence="2" key="1">
    <citation type="submission" date="2017-03" db="EMBL/GenBank/DDBJ databases">
        <title>Phytopthora megakarya and P. palmivora, two closely related causual agents of cacao black pod achieved similar genome size and gene model numbers by different mechanisms.</title>
        <authorList>
            <person name="Ali S."/>
            <person name="Shao J."/>
            <person name="Larry D.J."/>
            <person name="Kronmiller B."/>
            <person name="Shen D."/>
            <person name="Strem M.D."/>
            <person name="Melnick R.L."/>
            <person name="Guiltinan M.J."/>
            <person name="Tyler B.M."/>
            <person name="Meinhardt L.W."/>
            <person name="Bailey B.A."/>
        </authorList>
    </citation>
    <scope>NUCLEOTIDE SEQUENCE [LARGE SCALE GENOMIC DNA]</scope>
    <source>
        <strain evidence="2">zdho120</strain>
    </source>
</reference>
<evidence type="ECO:0000313" key="2">
    <source>
        <dbReference type="Proteomes" id="UP000198211"/>
    </source>
</evidence>
<dbReference type="Gene3D" id="3.10.10.10">
    <property type="entry name" value="HIV Type 1 Reverse Transcriptase, subunit A, domain 1"/>
    <property type="match status" value="1"/>
</dbReference>
<comment type="caution">
    <text evidence="1">The sequence shown here is derived from an EMBL/GenBank/DDBJ whole genome shotgun (WGS) entry which is preliminary data.</text>
</comment>
<dbReference type="PANTHER" id="PTHR24559">
    <property type="entry name" value="TRANSPOSON TY3-I GAG-POL POLYPROTEIN"/>
    <property type="match status" value="1"/>
</dbReference>
<organism evidence="1 2">
    <name type="scientific">Phytophthora megakarya</name>
    <dbReference type="NCBI Taxonomy" id="4795"/>
    <lineage>
        <taxon>Eukaryota</taxon>
        <taxon>Sar</taxon>
        <taxon>Stramenopiles</taxon>
        <taxon>Oomycota</taxon>
        <taxon>Peronosporomycetes</taxon>
        <taxon>Peronosporales</taxon>
        <taxon>Peronosporaceae</taxon>
        <taxon>Phytophthora</taxon>
    </lineage>
</organism>
<proteinExistence type="predicted"/>
<dbReference type="InterPro" id="IPR053134">
    <property type="entry name" value="RNA-dir_DNA_polymerase"/>
</dbReference>
<dbReference type="EMBL" id="NBNE01003133">
    <property type="protein sequence ID" value="OWZ08493.1"/>
    <property type="molecule type" value="Genomic_DNA"/>
</dbReference>
<accession>A0A225VST1</accession>